<keyword evidence="2" id="KW-1185">Reference proteome</keyword>
<protein>
    <submittedName>
        <fullName evidence="1">Uncharacterized protein</fullName>
    </submittedName>
</protein>
<evidence type="ECO:0000313" key="1">
    <source>
        <dbReference type="EMBL" id="PWA37557.1"/>
    </source>
</evidence>
<reference evidence="1 2" key="1">
    <citation type="journal article" date="2018" name="Mol. Plant">
        <title>The genome of Artemisia annua provides insight into the evolution of Asteraceae family and artemisinin biosynthesis.</title>
        <authorList>
            <person name="Shen Q."/>
            <person name="Zhang L."/>
            <person name="Liao Z."/>
            <person name="Wang S."/>
            <person name="Yan T."/>
            <person name="Shi P."/>
            <person name="Liu M."/>
            <person name="Fu X."/>
            <person name="Pan Q."/>
            <person name="Wang Y."/>
            <person name="Lv Z."/>
            <person name="Lu X."/>
            <person name="Zhang F."/>
            <person name="Jiang W."/>
            <person name="Ma Y."/>
            <person name="Chen M."/>
            <person name="Hao X."/>
            <person name="Li L."/>
            <person name="Tang Y."/>
            <person name="Lv G."/>
            <person name="Zhou Y."/>
            <person name="Sun X."/>
            <person name="Brodelius P.E."/>
            <person name="Rose J.K.C."/>
            <person name="Tang K."/>
        </authorList>
    </citation>
    <scope>NUCLEOTIDE SEQUENCE [LARGE SCALE GENOMIC DNA]</scope>
    <source>
        <strain evidence="2">cv. Huhao1</strain>
        <tissue evidence="1">Leaf</tissue>
    </source>
</reference>
<evidence type="ECO:0000313" key="2">
    <source>
        <dbReference type="Proteomes" id="UP000245207"/>
    </source>
</evidence>
<name>A0A2U1KL98_ARTAN</name>
<accession>A0A2U1KL98</accession>
<gene>
    <name evidence="1" type="ORF">CTI12_AA589360</name>
</gene>
<organism evidence="1 2">
    <name type="scientific">Artemisia annua</name>
    <name type="common">Sweet wormwood</name>
    <dbReference type="NCBI Taxonomy" id="35608"/>
    <lineage>
        <taxon>Eukaryota</taxon>
        <taxon>Viridiplantae</taxon>
        <taxon>Streptophyta</taxon>
        <taxon>Embryophyta</taxon>
        <taxon>Tracheophyta</taxon>
        <taxon>Spermatophyta</taxon>
        <taxon>Magnoliopsida</taxon>
        <taxon>eudicotyledons</taxon>
        <taxon>Gunneridae</taxon>
        <taxon>Pentapetalae</taxon>
        <taxon>asterids</taxon>
        <taxon>campanulids</taxon>
        <taxon>Asterales</taxon>
        <taxon>Asteraceae</taxon>
        <taxon>Asteroideae</taxon>
        <taxon>Anthemideae</taxon>
        <taxon>Artemisiinae</taxon>
        <taxon>Artemisia</taxon>
    </lineage>
</organism>
<dbReference type="Proteomes" id="UP000245207">
    <property type="component" value="Unassembled WGS sequence"/>
</dbReference>
<dbReference type="AlphaFoldDB" id="A0A2U1KL98"/>
<proteinExistence type="predicted"/>
<sequence length="57" mass="5906">MEEETVGGSLALFSSVITMELPTGLELGVGPIGVFSRWTPVVEAVAESSSSEVTFSS</sequence>
<dbReference type="EMBL" id="PKPP01016614">
    <property type="protein sequence ID" value="PWA37557.1"/>
    <property type="molecule type" value="Genomic_DNA"/>
</dbReference>
<comment type="caution">
    <text evidence="1">The sequence shown here is derived from an EMBL/GenBank/DDBJ whole genome shotgun (WGS) entry which is preliminary data.</text>
</comment>